<sequence>MDKNKIISDLRDVLPIIDSFLTENGNKKIKEESDPWIQSTRMHVYENKLFLKKEQMNVIKKYTYNLKAEKEQDYFFIQNESGDKDRVIWVNSDDYQSMQKQKIGIENWDKEQEENSNRIQNQIEDLKKFKKITQPLSIKIPSKKFEITLDTYKHFDRIEVLLKILKDLEVELLSSSTQPDGVKWYLLDRIVLIPTSWHEWLSTGEKPYFSFGYTSLDGLTWDWNQINIADEDTYIKYKFNIR</sequence>
<protein>
    <submittedName>
        <fullName evidence="1">Uncharacterized protein</fullName>
    </submittedName>
</protein>
<dbReference type="RefSeq" id="WP_135625492.1">
    <property type="nucleotide sequence ID" value="NZ_RQGD01000047.1"/>
</dbReference>
<evidence type="ECO:0000313" key="2">
    <source>
        <dbReference type="Proteomes" id="UP000297693"/>
    </source>
</evidence>
<evidence type="ECO:0000313" key="1">
    <source>
        <dbReference type="EMBL" id="TGL55853.1"/>
    </source>
</evidence>
<comment type="caution">
    <text evidence="1">The sequence shown here is derived from an EMBL/GenBank/DDBJ whole genome shotgun (WGS) entry which is preliminary data.</text>
</comment>
<dbReference type="AlphaFoldDB" id="A0A4R9JV47"/>
<dbReference type="EMBL" id="RQGD01000047">
    <property type="protein sequence ID" value="TGL55853.1"/>
    <property type="molecule type" value="Genomic_DNA"/>
</dbReference>
<reference evidence="1" key="1">
    <citation type="journal article" date="2019" name="PLoS Negl. Trop. Dis.">
        <title>Revisiting the worldwide diversity of Leptospira species in the environment.</title>
        <authorList>
            <person name="Vincent A.T."/>
            <person name="Schiettekatte O."/>
            <person name="Bourhy P."/>
            <person name="Veyrier F.J."/>
            <person name="Picardeau M."/>
        </authorList>
    </citation>
    <scope>NUCLEOTIDE SEQUENCE [LARGE SCALE GENOMIC DNA]</scope>
    <source>
        <strain evidence="1">201702476</strain>
    </source>
</reference>
<gene>
    <name evidence="1" type="ORF">EHQ58_18160</name>
</gene>
<keyword evidence="2" id="KW-1185">Reference proteome</keyword>
<name>A0A4R9JV47_9LEPT</name>
<accession>A0A4R9JV47</accession>
<dbReference type="Proteomes" id="UP000297693">
    <property type="component" value="Unassembled WGS sequence"/>
</dbReference>
<proteinExistence type="predicted"/>
<organism evidence="1 2">
    <name type="scientific">Leptospira ognonensis</name>
    <dbReference type="NCBI Taxonomy" id="2484945"/>
    <lineage>
        <taxon>Bacteria</taxon>
        <taxon>Pseudomonadati</taxon>
        <taxon>Spirochaetota</taxon>
        <taxon>Spirochaetia</taxon>
        <taxon>Leptospirales</taxon>
        <taxon>Leptospiraceae</taxon>
        <taxon>Leptospira</taxon>
    </lineage>
</organism>